<proteinExistence type="predicted"/>
<accession>A0A8S5RW47</accession>
<protein>
    <submittedName>
        <fullName evidence="1">Uncharacterized protein</fullName>
    </submittedName>
</protein>
<name>A0A8S5RW47_9CAUD</name>
<reference evidence="1" key="1">
    <citation type="journal article" date="2021" name="Proc. Natl. Acad. Sci. U.S.A.">
        <title>A Catalog of Tens of Thousands of Viruses from Human Metagenomes Reveals Hidden Associations with Chronic Diseases.</title>
        <authorList>
            <person name="Tisza M.J."/>
            <person name="Buck C.B."/>
        </authorList>
    </citation>
    <scope>NUCLEOTIDE SEQUENCE</scope>
    <source>
        <strain evidence="1">CtHip2</strain>
    </source>
</reference>
<evidence type="ECO:0000313" key="1">
    <source>
        <dbReference type="EMBL" id="DAF42723.1"/>
    </source>
</evidence>
<sequence length="189" mass="22356">MPFHYTTETYLIKEIKEHNRFTNFLKPGNTIQFIGYRRPFDLHSVNQPKMLMRAVVSGKPTEHVMTETKAMNILTQYTTIAPIHTPNLETICDAEMKPINMKDEFIPISTFVDKIKFNTVIYQQVLKETNKDTIIDVDCIYHRFNDPKLVIKILYSIDYRFYLVKYKIDTDRNNNIVYAETEAYVITKK</sequence>
<dbReference type="EMBL" id="BK032497">
    <property type="protein sequence ID" value="DAF42723.1"/>
    <property type="molecule type" value="Genomic_DNA"/>
</dbReference>
<organism evidence="1">
    <name type="scientific">Siphoviridae sp. ctHip2</name>
    <dbReference type="NCBI Taxonomy" id="2827830"/>
    <lineage>
        <taxon>Viruses</taxon>
        <taxon>Duplodnaviria</taxon>
        <taxon>Heunggongvirae</taxon>
        <taxon>Uroviricota</taxon>
        <taxon>Caudoviricetes</taxon>
    </lineage>
</organism>